<feature type="domain" description="NADH:flavin oxidoreductase/NADH oxidase N-terminal" evidence="3">
    <location>
        <begin position="7"/>
        <end position="345"/>
    </location>
</feature>
<reference evidence="4 5" key="1">
    <citation type="submission" date="2017-08" db="EMBL/GenBank/DDBJ databases">
        <title>Draft genome sequences of 64 type strains of genus Staph aureus.</title>
        <authorList>
            <person name="Cole K."/>
            <person name="Golubchik T."/>
            <person name="Russell J."/>
            <person name="Foster D."/>
            <person name="Llewelyn M."/>
            <person name="Wilson D."/>
            <person name="Crook D."/>
            <person name="Paul J."/>
        </authorList>
    </citation>
    <scope>NUCLEOTIDE SEQUENCE [LARGE SCALE GENOMIC DNA]</scope>
    <source>
        <strain evidence="4 5">NCTC 12101</strain>
    </source>
</reference>
<evidence type="ECO:0000256" key="2">
    <source>
        <dbReference type="ARBA" id="ARBA00023002"/>
    </source>
</evidence>
<evidence type="ECO:0000256" key="1">
    <source>
        <dbReference type="ARBA" id="ARBA00022630"/>
    </source>
</evidence>
<dbReference type="GO" id="GO:0010181">
    <property type="term" value="F:FMN binding"/>
    <property type="evidence" value="ECO:0007669"/>
    <property type="project" value="InterPro"/>
</dbReference>
<accession>A0AAP8PN52</accession>
<keyword evidence="1" id="KW-0285">Flavoprotein</keyword>
<sequence length="396" mass="44585">MAQYEALLKPITLPNGQQLTNRFVLSPMTPNAATADGYVTQEELDYASRRSNTAALQITGGAYIEPYGQLFEYGISAMDESYLPGLTQLAKAMKQDGNTAILQLAHPGRFSTQSIYKYETVYGPSEMTLHSPIPHKVRSMSEEDIKQVIERFKNATALAIDAGFDGVEISAAQRLLIQTFFSTFSNQRTDKYGADSLENRARFSLEVLEGVQDVIHDKAPGDFILGFRATPEEERGSQIGYSIEEFNQWIDWIMERVNIQYLAIASWGRNIYKKTVRSSGKHQGRYLNDVVYEHLNGRIPLIASGGINTPDKALEALQYSDMVGMSSPFVTEPDFVQKLIEDRPQDIDLHVKPEELQDLAIPHAAFKDIVQMMDYGEGLSKDTRDELRKLENNYDD</sequence>
<comment type="caution">
    <text evidence="4">The sequence shown here is derived from an EMBL/GenBank/DDBJ whole genome shotgun (WGS) entry which is preliminary data.</text>
</comment>
<dbReference type="GO" id="GO:0016491">
    <property type="term" value="F:oxidoreductase activity"/>
    <property type="evidence" value="ECO:0007669"/>
    <property type="project" value="UniProtKB-KW"/>
</dbReference>
<dbReference type="InterPro" id="IPR051799">
    <property type="entry name" value="NADH_flavin_oxidoreductase"/>
</dbReference>
<dbReference type="AlphaFoldDB" id="A0AAP8PN52"/>
<dbReference type="PANTHER" id="PTHR43656">
    <property type="entry name" value="BINDING OXIDOREDUCTASE, PUTATIVE (AFU_ORTHOLOGUE AFUA_2G08260)-RELATED"/>
    <property type="match status" value="1"/>
</dbReference>
<dbReference type="CDD" id="cd04735">
    <property type="entry name" value="OYE_like_4_FMN"/>
    <property type="match status" value="1"/>
</dbReference>
<dbReference type="Pfam" id="PF00724">
    <property type="entry name" value="Oxidored_FMN"/>
    <property type="match status" value="1"/>
</dbReference>
<name>A0AAP8PN52_9STAP</name>
<gene>
    <name evidence="4" type="ORF">CD158_08915</name>
</gene>
<evidence type="ECO:0000313" key="5">
    <source>
        <dbReference type="Proteomes" id="UP000242470"/>
    </source>
</evidence>
<evidence type="ECO:0000313" key="4">
    <source>
        <dbReference type="EMBL" id="PNZ66305.1"/>
    </source>
</evidence>
<dbReference type="SUPFAM" id="SSF51395">
    <property type="entry name" value="FMN-linked oxidoreductases"/>
    <property type="match status" value="1"/>
</dbReference>
<proteinExistence type="predicted"/>
<organism evidence="4 5">
    <name type="scientific">Staphylococcus auricularis</name>
    <dbReference type="NCBI Taxonomy" id="29379"/>
    <lineage>
        <taxon>Bacteria</taxon>
        <taxon>Bacillati</taxon>
        <taxon>Bacillota</taxon>
        <taxon>Bacilli</taxon>
        <taxon>Bacillales</taxon>
        <taxon>Staphylococcaceae</taxon>
        <taxon>Staphylococcus</taxon>
    </lineage>
</organism>
<keyword evidence="2" id="KW-0560">Oxidoreductase</keyword>
<protein>
    <submittedName>
        <fullName evidence="4">NADH-dependent flavin oxidoreductase</fullName>
    </submittedName>
</protein>
<dbReference type="RefSeq" id="WP_059107835.1">
    <property type="nucleotide sequence ID" value="NZ_AP024589.1"/>
</dbReference>
<dbReference type="GeneID" id="64981189"/>
<dbReference type="PANTHER" id="PTHR43656:SF2">
    <property type="entry name" value="BINDING OXIDOREDUCTASE, PUTATIVE (AFU_ORTHOLOGUE AFUA_2G08260)-RELATED"/>
    <property type="match status" value="1"/>
</dbReference>
<evidence type="ECO:0000259" key="3">
    <source>
        <dbReference type="Pfam" id="PF00724"/>
    </source>
</evidence>
<dbReference type="EMBL" id="PPQW01000068">
    <property type="protein sequence ID" value="PNZ66305.1"/>
    <property type="molecule type" value="Genomic_DNA"/>
</dbReference>
<dbReference type="InterPro" id="IPR001155">
    <property type="entry name" value="OxRdtase_FMN_N"/>
</dbReference>
<dbReference type="InterPro" id="IPR013785">
    <property type="entry name" value="Aldolase_TIM"/>
</dbReference>
<dbReference type="Gene3D" id="3.20.20.70">
    <property type="entry name" value="Aldolase class I"/>
    <property type="match status" value="1"/>
</dbReference>
<dbReference type="Proteomes" id="UP000242470">
    <property type="component" value="Unassembled WGS sequence"/>
</dbReference>